<dbReference type="HOGENOM" id="CLU_1455755_0_0_1"/>
<reference evidence="3" key="3">
    <citation type="submission" date="2015-06" db="UniProtKB">
        <authorList>
            <consortium name="EnsemblMetazoa"/>
        </authorList>
    </citation>
    <scope>IDENTIFICATION</scope>
</reference>
<reference evidence="4" key="1">
    <citation type="submission" date="2012-12" db="EMBL/GenBank/DDBJ databases">
        <authorList>
            <person name="Hellsten U."/>
            <person name="Grimwood J."/>
            <person name="Chapman J.A."/>
            <person name="Shapiro H."/>
            <person name="Aerts A."/>
            <person name="Otillar R.P."/>
            <person name="Terry A.Y."/>
            <person name="Boore J.L."/>
            <person name="Simakov O."/>
            <person name="Marletaz F."/>
            <person name="Cho S.-J."/>
            <person name="Edsinger-Gonzales E."/>
            <person name="Havlak P."/>
            <person name="Kuo D.-H."/>
            <person name="Larsson T."/>
            <person name="Lv J."/>
            <person name="Arendt D."/>
            <person name="Savage R."/>
            <person name="Osoegawa K."/>
            <person name="de Jong P."/>
            <person name="Lindberg D.R."/>
            <person name="Seaver E.C."/>
            <person name="Weisblat D.A."/>
            <person name="Putnam N.H."/>
            <person name="Grigoriev I.V."/>
            <person name="Rokhsar D.S."/>
        </authorList>
    </citation>
    <scope>NUCLEOTIDE SEQUENCE</scope>
    <source>
        <strain evidence="4">I ESC-2004</strain>
    </source>
</reference>
<dbReference type="EnsemblMetazoa" id="CapteT203025">
    <property type="protein sequence ID" value="CapteP203025"/>
    <property type="gene ID" value="CapteG203025"/>
</dbReference>
<evidence type="ECO:0000313" key="4">
    <source>
        <dbReference type="Proteomes" id="UP000014760"/>
    </source>
</evidence>
<keyword evidence="4" id="KW-1185">Reference proteome</keyword>
<gene>
    <name evidence="2" type="ORF">CAPTEDRAFT_203025</name>
</gene>
<protein>
    <recommendedName>
        <fullName evidence="5">Apple domain-containing protein</fullName>
    </recommendedName>
</protein>
<proteinExistence type="predicted"/>
<dbReference type="Proteomes" id="UP000014760">
    <property type="component" value="Unassembled WGS sequence"/>
</dbReference>
<evidence type="ECO:0000256" key="1">
    <source>
        <dbReference type="SAM" id="SignalP"/>
    </source>
</evidence>
<feature type="signal peptide" evidence="1">
    <location>
        <begin position="1"/>
        <end position="24"/>
    </location>
</feature>
<name>R7TVU9_CAPTE</name>
<evidence type="ECO:0008006" key="5">
    <source>
        <dbReference type="Google" id="ProtNLM"/>
    </source>
</evidence>
<reference evidence="2 4" key="2">
    <citation type="journal article" date="2013" name="Nature">
        <title>Insights into bilaterian evolution from three spiralian genomes.</title>
        <authorList>
            <person name="Simakov O."/>
            <person name="Marletaz F."/>
            <person name="Cho S.J."/>
            <person name="Edsinger-Gonzales E."/>
            <person name="Havlak P."/>
            <person name="Hellsten U."/>
            <person name="Kuo D.H."/>
            <person name="Larsson T."/>
            <person name="Lv J."/>
            <person name="Arendt D."/>
            <person name="Savage R."/>
            <person name="Osoegawa K."/>
            <person name="de Jong P."/>
            <person name="Grimwood J."/>
            <person name="Chapman J.A."/>
            <person name="Shapiro H."/>
            <person name="Aerts A."/>
            <person name="Otillar R.P."/>
            <person name="Terry A.Y."/>
            <person name="Boore J.L."/>
            <person name="Grigoriev I.V."/>
            <person name="Lindberg D.R."/>
            <person name="Seaver E.C."/>
            <person name="Weisblat D.A."/>
            <person name="Putnam N.H."/>
            <person name="Rokhsar D.S."/>
        </authorList>
    </citation>
    <scope>NUCLEOTIDE SEQUENCE</scope>
    <source>
        <strain evidence="2 4">I ESC-2004</strain>
    </source>
</reference>
<keyword evidence="1" id="KW-0732">Signal</keyword>
<dbReference type="EMBL" id="KB309217">
    <property type="protein sequence ID" value="ELT95135.1"/>
    <property type="molecule type" value="Genomic_DNA"/>
</dbReference>
<dbReference type="EMBL" id="AMQN01002457">
    <property type="status" value="NOT_ANNOTATED_CDS"/>
    <property type="molecule type" value="Genomic_DNA"/>
</dbReference>
<dbReference type="Gene3D" id="3.50.4.10">
    <property type="entry name" value="Hepatocyte Growth Factor"/>
    <property type="match status" value="1"/>
</dbReference>
<dbReference type="AlphaFoldDB" id="R7TVU9"/>
<feature type="chain" id="PRO_5008787410" description="Apple domain-containing protein" evidence="1">
    <location>
        <begin position="25"/>
        <end position="186"/>
    </location>
</feature>
<organism evidence="2">
    <name type="scientific">Capitella teleta</name>
    <name type="common">Polychaete worm</name>
    <dbReference type="NCBI Taxonomy" id="283909"/>
    <lineage>
        <taxon>Eukaryota</taxon>
        <taxon>Metazoa</taxon>
        <taxon>Spiralia</taxon>
        <taxon>Lophotrochozoa</taxon>
        <taxon>Annelida</taxon>
        <taxon>Polychaeta</taxon>
        <taxon>Sedentaria</taxon>
        <taxon>Scolecida</taxon>
        <taxon>Capitellidae</taxon>
        <taxon>Capitella</taxon>
    </lineage>
</organism>
<accession>R7TVU9</accession>
<evidence type="ECO:0000313" key="2">
    <source>
        <dbReference type="EMBL" id="ELT95135.1"/>
    </source>
</evidence>
<sequence length="186" mass="21310">MATEKLIWLLVFAVAFESQKCCLSALIRQEDDGFLCRTLDTYVSKSVLKNDAKEIYMYKTNSKTARANFVWSATSKYQLLGLNILINKNASPLNICRNLCLAKEYCMGVDYNKPYTACNINGQTQALDPRKMQKDSNYQYQELVCFEWCKDLCGSNLGFQLRNGSMYTFPCCKIVTNLQDCRKKNA</sequence>
<evidence type="ECO:0000313" key="3">
    <source>
        <dbReference type="EnsemblMetazoa" id="CapteP203025"/>
    </source>
</evidence>